<dbReference type="Gene3D" id="3.40.50.1240">
    <property type="entry name" value="Phosphoglycerate mutase-like"/>
    <property type="match status" value="1"/>
</dbReference>
<dbReference type="PANTHER" id="PTHR48100">
    <property type="entry name" value="BROAD-SPECIFICITY PHOSPHATASE YOR283W-RELATED"/>
    <property type="match status" value="1"/>
</dbReference>
<comment type="caution">
    <text evidence="1">The sequence shown here is derived from an EMBL/GenBank/DDBJ whole genome shotgun (WGS) entry which is preliminary data.</text>
</comment>
<dbReference type="SUPFAM" id="SSF53254">
    <property type="entry name" value="Phosphoglycerate mutase-like"/>
    <property type="match status" value="1"/>
</dbReference>
<evidence type="ECO:0000313" key="1">
    <source>
        <dbReference type="EMBL" id="MEW9918642.1"/>
    </source>
</evidence>
<sequence length="193" mass="21139">MSDYPKIWFLRHGQTEWNREYRLQGQLDSPLTAQGLADARRQARLMHAVLADTPALFASPLGRARQTADIALHGRAYRTDPRLMEIHAGGWQGRTRADILAERPDLVASGATPLDIYEAAEGGEGIVAFHARIRSFLRDLDGPSVLVAHGLLGQVLRAEVRGIPIPEAGALSNRQGCVYLLENGTETVLEAPE</sequence>
<dbReference type="Pfam" id="PF00300">
    <property type="entry name" value="His_Phos_1"/>
    <property type="match status" value="1"/>
</dbReference>
<dbReference type="InterPro" id="IPR050275">
    <property type="entry name" value="PGM_Phosphatase"/>
</dbReference>
<dbReference type="InterPro" id="IPR029033">
    <property type="entry name" value="His_PPase_superfam"/>
</dbReference>
<dbReference type="PANTHER" id="PTHR48100:SF59">
    <property type="entry name" value="ADENOSYLCOBALAMIN_ALPHA-RIBAZOLE PHOSPHATASE"/>
    <property type="match status" value="1"/>
</dbReference>
<accession>A0ABV3RI54</accession>
<organism evidence="1 2">
    <name type="scientific">Sulfitobacter sediminis</name>
    <dbReference type="NCBI Taxonomy" id="3234186"/>
    <lineage>
        <taxon>Bacteria</taxon>
        <taxon>Pseudomonadati</taxon>
        <taxon>Pseudomonadota</taxon>
        <taxon>Alphaproteobacteria</taxon>
        <taxon>Rhodobacterales</taxon>
        <taxon>Roseobacteraceae</taxon>
        <taxon>Sulfitobacter</taxon>
    </lineage>
</organism>
<dbReference type="EMBL" id="JBFNXX010000002">
    <property type="protein sequence ID" value="MEW9918642.1"/>
    <property type="molecule type" value="Genomic_DNA"/>
</dbReference>
<dbReference type="CDD" id="cd07067">
    <property type="entry name" value="HP_PGM_like"/>
    <property type="match status" value="1"/>
</dbReference>
<dbReference type="RefSeq" id="WP_367876345.1">
    <property type="nucleotide sequence ID" value="NZ_JBFNXX010000002.1"/>
</dbReference>
<dbReference type="InterPro" id="IPR013078">
    <property type="entry name" value="His_Pase_superF_clade-1"/>
</dbReference>
<gene>
    <name evidence="1" type="ORF">AB2B41_03440</name>
</gene>
<dbReference type="SMART" id="SM00855">
    <property type="entry name" value="PGAM"/>
    <property type="match status" value="1"/>
</dbReference>
<name>A0ABV3RI54_9RHOB</name>
<reference evidence="1 2" key="1">
    <citation type="submission" date="2024-07" db="EMBL/GenBank/DDBJ databases">
        <title>Marimonas sp.nov., isolated from tidal-flat sediment.</title>
        <authorList>
            <person name="Jayan J.N."/>
            <person name="Lee S.S."/>
        </authorList>
    </citation>
    <scope>NUCLEOTIDE SEQUENCE [LARGE SCALE GENOMIC DNA]</scope>
    <source>
        <strain evidence="1 2">MJW-29</strain>
    </source>
</reference>
<evidence type="ECO:0000313" key="2">
    <source>
        <dbReference type="Proteomes" id="UP001556098"/>
    </source>
</evidence>
<keyword evidence="2" id="KW-1185">Reference proteome</keyword>
<proteinExistence type="predicted"/>
<dbReference type="Proteomes" id="UP001556098">
    <property type="component" value="Unassembled WGS sequence"/>
</dbReference>
<protein>
    <submittedName>
        <fullName evidence="1">Histidine phosphatase family protein</fullName>
    </submittedName>
</protein>